<dbReference type="GO" id="GO:0016020">
    <property type="term" value="C:membrane"/>
    <property type="evidence" value="ECO:0007669"/>
    <property type="project" value="InterPro"/>
</dbReference>
<evidence type="ECO:0000313" key="12">
    <source>
        <dbReference type="Proteomes" id="UP000788993"/>
    </source>
</evidence>
<evidence type="ECO:0000256" key="4">
    <source>
        <dbReference type="ARBA" id="ARBA00022927"/>
    </source>
</evidence>
<evidence type="ECO:0000256" key="9">
    <source>
        <dbReference type="SAM" id="Phobius"/>
    </source>
</evidence>
<dbReference type="InterPro" id="IPR051097">
    <property type="entry name" value="Synaptobrevin-like_transport"/>
</dbReference>
<name>A0A9P8PMC0_9ASCO</name>
<dbReference type="GO" id="GO:0005737">
    <property type="term" value="C:cytoplasm"/>
    <property type="evidence" value="ECO:0007669"/>
    <property type="project" value="UniProtKB-ARBA"/>
</dbReference>
<organism evidence="11 12">
    <name type="scientific">Ogataea polymorpha</name>
    <dbReference type="NCBI Taxonomy" id="460523"/>
    <lineage>
        <taxon>Eukaryota</taxon>
        <taxon>Fungi</taxon>
        <taxon>Dikarya</taxon>
        <taxon>Ascomycota</taxon>
        <taxon>Saccharomycotina</taxon>
        <taxon>Pichiomycetes</taxon>
        <taxon>Pichiales</taxon>
        <taxon>Pichiaceae</taxon>
        <taxon>Ogataea</taxon>
    </lineage>
</organism>
<dbReference type="EMBL" id="JAEUBD010000526">
    <property type="protein sequence ID" value="KAH3674097.1"/>
    <property type="molecule type" value="Genomic_DNA"/>
</dbReference>
<dbReference type="PANTHER" id="PTHR21136:SF168">
    <property type="entry name" value="VESICLE-ASSOCIATED MEMBRANE PROTEIN 9"/>
    <property type="match status" value="1"/>
</dbReference>
<sequence>MSLEQELDSSVYYAALSLNSTTLYTYDNVNFTSKLNVNYSELVSKNLGVINSVQETRINSLKLADNVVMGVTGSHGTSPRNILTNLMLYYHKKLMKNNNLITIVALCNDRMLDRFVYNLMEKIMEEYLTHFYQTEDGALSYEFKNRMRDLIVDHELKLRQLTANYGATTTHELDEIRDLMSENIDRILNRGENLNSLINKTSNLNSSAGSFRRRTVMVKRKIWWSNIKFIVLVSTVVLFVIYLFVGLECGLPFYTKCLHPSKPSQPHQKTI</sequence>
<dbReference type="GO" id="GO:0012505">
    <property type="term" value="C:endomembrane system"/>
    <property type="evidence" value="ECO:0007669"/>
    <property type="project" value="UniProtKB-SubCell"/>
</dbReference>
<dbReference type="FunFam" id="1.20.5.110:FF:000004">
    <property type="entry name" value="Vesicle-associated membrane protein 7"/>
    <property type="match status" value="1"/>
</dbReference>
<dbReference type="GO" id="GO:0016192">
    <property type="term" value="P:vesicle-mediated transport"/>
    <property type="evidence" value="ECO:0007669"/>
    <property type="project" value="InterPro"/>
</dbReference>
<keyword evidence="4" id="KW-0653">Protein transport</keyword>
<dbReference type="AlphaFoldDB" id="A0A9P8PMC0"/>
<keyword evidence="12" id="KW-1185">Reference proteome</keyword>
<evidence type="ECO:0000256" key="6">
    <source>
        <dbReference type="ARBA" id="ARBA00023136"/>
    </source>
</evidence>
<keyword evidence="5 9" id="KW-1133">Transmembrane helix</keyword>
<dbReference type="PANTHER" id="PTHR21136">
    <property type="entry name" value="SNARE PROTEINS"/>
    <property type="match status" value="1"/>
</dbReference>
<comment type="caution">
    <text evidence="11">The sequence shown here is derived from an EMBL/GenBank/DDBJ whole genome shotgun (WGS) entry which is preliminary data.</text>
</comment>
<gene>
    <name evidence="11" type="ORF">OGATHE_002077</name>
</gene>
<evidence type="ECO:0000256" key="2">
    <source>
        <dbReference type="ARBA" id="ARBA00022448"/>
    </source>
</evidence>
<feature type="domain" description="V-SNARE coiled-coil homology" evidence="10">
    <location>
        <begin position="165"/>
        <end position="225"/>
    </location>
</feature>
<keyword evidence="8" id="KW-0175">Coiled coil</keyword>
<dbReference type="Pfam" id="PF00957">
    <property type="entry name" value="Synaptobrevin"/>
    <property type="match status" value="1"/>
</dbReference>
<dbReference type="Gene3D" id="1.20.5.110">
    <property type="match status" value="1"/>
</dbReference>
<dbReference type="PROSITE" id="PS50892">
    <property type="entry name" value="V_SNARE"/>
    <property type="match status" value="1"/>
</dbReference>
<evidence type="ECO:0000256" key="1">
    <source>
        <dbReference type="ARBA" id="ARBA00008025"/>
    </source>
</evidence>
<reference evidence="11" key="1">
    <citation type="journal article" date="2021" name="Open Biol.">
        <title>Shared evolutionary footprints suggest mitochondrial oxidative damage underlies multiple complex I losses in fungi.</title>
        <authorList>
            <person name="Schikora-Tamarit M.A."/>
            <person name="Marcet-Houben M."/>
            <person name="Nosek J."/>
            <person name="Gabaldon T."/>
        </authorList>
    </citation>
    <scope>NUCLEOTIDE SEQUENCE</scope>
    <source>
        <strain evidence="11">NCAIM Y.01608</strain>
    </source>
</reference>
<accession>A0A9P8PMC0</accession>
<dbReference type="PRINTS" id="PR00219">
    <property type="entry name" value="SYNAPTOBREVN"/>
</dbReference>
<evidence type="ECO:0000313" key="11">
    <source>
        <dbReference type="EMBL" id="KAH3674097.1"/>
    </source>
</evidence>
<evidence type="ECO:0000259" key="10">
    <source>
        <dbReference type="PROSITE" id="PS50892"/>
    </source>
</evidence>
<dbReference type="GO" id="GO:0015031">
    <property type="term" value="P:protein transport"/>
    <property type="evidence" value="ECO:0007669"/>
    <property type="project" value="UniProtKB-KW"/>
</dbReference>
<evidence type="ECO:0000256" key="7">
    <source>
        <dbReference type="ARBA" id="ARBA00046280"/>
    </source>
</evidence>
<comment type="subcellular location">
    <subcellularLocation>
        <location evidence="7">Endomembrane system</location>
        <topology evidence="7">Single-pass type IV membrane protein</topology>
    </subcellularLocation>
</comment>
<keyword evidence="2" id="KW-0813">Transport</keyword>
<evidence type="ECO:0000256" key="5">
    <source>
        <dbReference type="ARBA" id="ARBA00022989"/>
    </source>
</evidence>
<comment type="similarity">
    <text evidence="1">Belongs to the synaptobrevin family.</text>
</comment>
<feature type="transmembrane region" description="Helical" evidence="9">
    <location>
        <begin position="222"/>
        <end position="245"/>
    </location>
</feature>
<dbReference type="Proteomes" id="UP000788993">
    <property type="component" value="Unassembled WGS sequence"/>
</dbReference>
<evidence type="ECO:0000256" key="8">
    <source>
        <dbReference type="PROSITE-ProRule" id="PRU00290"/>
    </source>
</evidence>
<keyword evidence="6 9" id="KW-0472">Membrane</keyword>
<proteinExistence type="inferred from homology"/>
<dbReference type="InterPro" id="IPR042855">
    <property type="entry name" value="V_SNARE_CC"/>
</dbReference>
<dbReference type="InterPro" id="IPR001388">
    <property type="entry name" value="Synaptobrevin-like"/>
</dbReference>
<reference evidence="11" key="2">
    <citation type="submission" date="2021-01" db="EMBL/GenBank/DDBJ databases">
        <authorList>
            <person name="Schikora-Tamarit M.A."/>
        </authorList>
    </citation>
    <scope>NUCLEOTIDE SEQUENCE</scope>
    <source>
        <strain evidence="11">NCAIM Y.01608</strain>
    </source>
</reference>
<keyword evidence="3 9" id="KW-0812">Transmembrane</keyword>
<evidence type="ECO:0000256" key="3">
    <source>
        <dbReference type="ARBA" id="ARBA00022692"/>
    </source>
</evidence>
<protein>
    <recommendedName>
        <fullName evidence="10">V-SNARE coiled-coil homology domain-containing protein</fullName>
    </recommendedName>
</protein>
<dbReference type="SUPFAM" id="SSF58038">
    <property type="entry name" value="SNARE fusion complex"/>
    <property type="match status" value="1"/>
</dbReference>